<dbReference type="STRING" id="1278073.MYSTI_05778"/>
<gene>
    <name evidence="2" type="ordered locus">MYSTI_05778</name>
</gene>
<dbReference type="InterPro" id="IPR016181">
    <property type="entry name" value="Acyl_CoA_acyltransferase"/>
</dbReference>
<organism evidence="2 3">
    <name type="scientific">Myxococcus stipitatus (strain DSM 14675 / JCM 12634 / Mx s8)</name>
    <dbReference type="NCBI Taxonomy" id="1278073"/>
    <lineage>
        <taxon>Bacteria</taxon>
        <taxon>Pseudomonadati</taxon>
        <taxon>Myxococcota</taxon>
        <taxon>Myxococcia</taxon>
        <taxon>Myxococcales</taxon>
        <taxon>Cystobacterineae</taxon>
        <taxon>Myxococcaceae</taxon>
        <taxon>Myxococcus</taxon>
    </lineage>
</organism>
<evidence type="ECO:0000313" key="2">
    <source>
        <dbReference type="EMBL" id="AGC47054.1"/>
    </source>
</evidence>
<dbReference type="eggNOG" id="COG0454">
    <property type="taxonomic scope" value="Bacteria"/>
</dbReference>
<dbReference type="InterPro" id="IPR000182">
    <property type="entry name" value="GNAT_dom"/>
</dbReference>
<dbReference type="SUPFAM" id="SSF55729">
    <property type="entry name" value="Acyl-CoA N-acyltransferases (Nat)"/>
    <property type="match status" value="1"/>
</dbReference>
<dbReference type="PROSITE" id="PS51186">
    <property type="entry name" value="GNAT"/>
    <property type="match status" value="1"/>
</dbReference>
<name>L7UKT5_MYXSD</name>
<proteinExistence type="predicted"/>
<keyword evidence="2" id="KW-0808">Transferase</keyword>
<dbReference type="EMBL" id="CP004025">
    <property type="protein sequence ID" value="AGC47054.1"/>
    <property type="molecule type" value="Genomic_DNA"/>
</dbReference>
<dbReference type="AlphaFoldDB" id="L7UKT5"/>
<dbReference type="HOGENOM" id="CLU_079365_0_0_7"/>
<dbReference type="CDD" id="cd04301">
    <property type="entry name" value="NAT_SF"/>
    <property type="match status" value="1"/>
</dbReference>
<reference evidence="2 3" key="1">
    <citation type="journal article" date="2013" name="Genome Announc.">
        <title>Complete genome sequence of Myxococcus stipitatus strain DSM 14675, a fruiting myxobacterium.</title>
        <authorList>
            <person name="Huntley S."/>
            <person name="Kneip S."/>
            <person name="Treuner-Lange A."/>
            <person name="Sogaard-Andersen L."/>
        </authorList>
    </citation>
    <scope>NUCLEOTIDE SEQUENCE [LARGE SCALE GENOMIC DNA]</scope>
    <source>
        <strain evidence="3">DSM 14675 / JCM 12634 / Mx s8</strain>
    </source>
</reference>
<sequence>MGAAGNAMAIVLQQPVWPRPSLSRPFARTIQTSANPPKEHPIPILERFEQLVRRRTATQDPAWCYEQGEGFVRALGPSPSPFDNSLCWARTDEGNADAVIQAQVEHFRARGRAFMWKVYTQDEPHDLEARLLRAGFEVESRVSWAVFDTACPLPPASTRPGVELRRVESASELLAAMEVQEVVWKEDCQWLLHSLTEELRNQPELLRVFVGWAGAKPVCSSWLRIEEGTPFASLWGGSVHPDFRGQGLYRAMVAARAQEARQRGITYLHVEAGDMSRPILEHLGFQVLSRVAKCIYRPPGVR</sequence>
<evidence type="ECO:0000313" key="3">
    <source>
        <dbReference type="Proteomes" id="UP000011131"/>
    </source>
</evidence>
<accession>L7UKT5</accession>
<dbReference type="KEGG" id="msd:MYSTI_05778"/>
<evidence type="ECO:0000259" key="1">
    <source>
        <dbReference type="PROSITE" id="PS51186"/>
    </source>
</evidence>
<keyword evidence="3" id="KW-1185">Reference proteome</keyword>
<dbReference type="Gene3D" id="3.40.630.30">
    <property type="match status" value="1"/>
</dbReference>
<dbReference type="GO" id="GO:0016747">
    <property type="term" value="F:acyltransferase activity, transferring groups other than amino-acyl groups"/>
    <property type="evidence" value="ECO:0007669"/>
    <property type="project" value="InterPro"/>
</dbReference>
<protein>
    <submittedName>
        <fullName evidence="2">Acetyltransferase</fullName>
    </submittedName>
</protein>
<feature type="domain" description="N-acetyltransferase" evidence="1">
    <location>
        <begin position="162"/>
        <end position="302"/>
    </location>
</feature>
<dbReference type="PATRIC" id="fig|1278073.3.peg.5859"/>
<dbReference type="Pfam" id="PF00583">
    <property type="entry name" value="Acetyltransf_1"/>
    <property type="match status" value="1"/>
</dbReference>
<dbReference type="Proteomes" id="UP000011131">
    <property type="component" value="Chromosome"/>
</dbReference>